<feature type="non-terminal residue" evidence="1">
    <location>
        <position position="1"/>
    </location>
</feature>
<sequence length="146" mass="17096">LNIHNYISVVFKEEVTVDMNCDLFLTSMMLFILASRCRTRLQTQWKQRGHHEKVKELVMQLELNHMNYLKIQKKYFPVKLGNSPEREPLSEDKLGSTTQRDTFMWVPLPKEILSCGCLYPKIMWEPLPKDNVGASTQRCCMKGKSD</sequence>
<dbReference type="EMBL" id="BKCJ010001011">
    <property type="protein sequence ID" value="GEU38088.1"/>
    <property type="molecule type" value="Genomic_DNA"/>
</dbReference>
<accession>A0A6L2JM23</accession>
<proteinExistence type="predicted"/>
<evidence type="ECO:0000313" key="1">
    <source>
        <dbReference type="EMBL" id="GEU38088.1"/>
    </source>
</evidence>
<name>A0A6L2JM23_TANCI</name>
<reference evidence="1" key="1">
    <citation type="journal article" date="2019" name="Sci. Rep.">
        <title>Draft genome of Tanacetum cinerariifolium, the natural source of mosquito coil.</title>
        <authorList>
            <person name="Yamashiro T."/>
            <person name="Shiraishi A."/>
            <person name="Satake H."/>
            <person name="Nakayama K."/>
        </authorList>
    </citation>
    <scope>NUCLEOTIDE SEQUENCE</scope>
</reference>
<comment type="caution">
    <text evidence="1">The sequence shown here is derived from an EMBL/GenBank/DDBJ whole genome shotgun (WGS) entry which is preliminary data.</text>
</comment>
<protein>
    <submittedName>
        <fullName evidence="1">Uncharacterized protein</fullName>
    </submittedName>
</protein>
<organism evidence="1">
    <name type="scientific">Tanacetum cinerariifolium</name>
    <name type="common">Dalmatian daisy</name>
    <name type="synonym">Chrysanthemum cinerariifolium</name>
    <dbReference type="NCBI Taxonomy" id="118510"/>
    <lineage>
        <taxon>Eukaryota</taxon>
        <taxon>Viridiplantae</taxon>
        <taxon>Streptophyta</taxon>
        <taxon>Embryophyta</taxon>
        <taxon>Tracheophyta</taxon>
        <taxon>Spermatophyta</taxon>
        <taxon>Magnoliopsida</taxon>
        <taxon>eudicotyledons</taxon>
        <taxon>Gunneridae</taxon>
        <taxon>Pentapetalae</taxon>
        <taxon>asterids</taxon>
        <taxon>campanulids</taxon>
        <taxon>Asterales</taxon>
        <taxon>Asteraceae</taxon>
        <taxon>Asteroideae</taxon>
        <taxon>Anthemideae</taxon>
        <taxon>Anthemidinae</taxon>
        <taxon>Tanacetum</taxon>
    </lineage>
</organism>
<gene>
    <name evidence="1" type="ORF">Tci_010066</name>
</gene>
<dbReference type="AlphaFoldDB" id="A0A6L2JM23"/>